<proteinExistence type="predicted"/>
<dbReference type="AlphaFoldDB" id="A0A366EQ33"/>
<accession>A0A366EQ33</accession>
<sequence>MSIMERVVFIEGEEYKPHKLIVAEGARLLRETLDR</sequence>
<protein>
    <submittedName>
        <fullName evidence="1">Uncharacterized protein</fullName>
    </submittedName>
</protein>
<dbReference type="EMBL" id="QNRJ01000006">
    <property type="protein sequence ID" value="RBP04481.1"/>
    <property type="molecule type" value="Genomic_DNA"/>
</dbReference>
<comment type="caution">
    <text evidence="1">The sequence shown here is derived from an EMBL/GenBank/DDBJ whole genome shotgun (WGS) entry which is preliminary data.</text>
</comment>
<dbReference type="Proteomes" id="UP000252118">
    <property type="component" value="Unassembled WGS sequence"/>
</dbReference>
<organism evidence="1 2">
    <name type="scientific">Rossellomorea aquimaris</name>
    <dbReference type="NCBI Taxonomy" id="189382"/>
    <lineage>
        <taxon>Bacteria</taxon>
        <taxon>Bacillati</taxon>
        <taxon>Bacillota</taxon>
        <taxon>Bacilli</taxon>
        <taxon>Bacillales</taxon>
        <taxon>Bacillaceae</taxon>
        <taxon>Rossellomorea</taxon>
    </lineage>
</organism>
<gene>
    <name evidence="1" type="ORF">DET59_106273</name>
</gene>
<reference evidence="1 2" key="1">
    <citation type="submission" date="2018-06" db="EMBL/GenBank/DDBJ databases">
        <title>Freshwater and sediment microbial communities from various areas in North America, analyzing microbe dynamics in response to fracking.</title>
        <authorList>
            <person name="Lamendella R."/>
        </authorList>
    </citation>
    <scope>NUCLEOTIDE SEQUENCE [LARGE SCALE GENOMIC DNA]</scope>
    <source>
        <strain evidence="1 2">97B</strain>
    </source>
</reference>
<name>A0A366EQ33_9BACI</name>
<evidence type="ECO:0000313" key="2">
    <source>
        <dbReference type="Proteomes" id="UP000252118"/>
    </source>
</evidence>
<evidence type="ECO:0000313" key="1">
    <source>
        <dbReference type="EMBL" id="RBP04481.1"/>
    </source>
</evidence>